<dbReference type="Pfam" id="PF18962">
    <property type="entry name" value="Por_Secre_tail"/>
    <property type="match status" value="1"/>
</dbReference>
<evidence type="ECO:0000313" key="4">
    <source>
        <dbReference type="Proteomes" id="UP000029221"/>
    </source>
</evidence>
<name>A0A090QNJ8_9FLAO</name>
<dbReference type="EMBL" id="BBML01000004">
    <property type="protein sequence ID" value="GAK97061.1"/>
    <property type="molecule type" value="Genomic_DNA"/>
</dbReference>
<evidence type="ECO:0000259" key="2">
    <source>
        <dbReference type="Pfam" id="PF18962"/>
    </source>
</evidence>
<sequence length="63" mass="6962">MNNTNSSSLQLSIINSLGKEVYRTNSKIKSGVMSFDVSKLSAGIYFLRVNTEGNSHVKKLIIQ</sequence>
<dbReference type="STRING" id="319236.BST91_04170"/>
<gene>
    <name evidence="3" type="ORF">JCM19294_567</name>
</gene>
<dbReference type="NCBIfam" id="TIGR04183">
    <property type="entry name" value="Por_Secre_tail"/>
    <property type="match status" value="1"/>
</dbReference>
<evidence type="ECO:0000256" key="1">
    <source>
        <dbReference type="ARBA" id="ARBA00022729"/>
    </source>
</evidence>
<protein>
    <recommendedName>
        <fullName evidence="2">Secretion system C-terminal sorting domain-containing protein</fullName>
    </recommendedName>
</protein>
<keyword evidence="1" id="KW-0732">Signal</keyword>
<keyword evidence="4" id="KW-1185">Reference proteome</keyword>
<reference evidence="3" key="1">
    <citation type="journal article" date="2014" name="Genome Announc.">
        <title>Draft Genome Sequences of Marine Flavobacterium Nonlabens Strains NR17, NR24, NR27, NR32, NR33, and Ara13.</title>
        <authorList>
            <person name="Nakanishi M."/>
            <person name="Meirelles P."/>
            <person name="Suzuki R."/>
            <person name="Takatani N."/>
            <person name="Mino S."/>
            <person name="Suda W."/>
            <person name="Oshima K."/>
            <person name="Hattori M."/>
            <person name="Ohkuma M."/>
            <person name="Hosokawa M."/>
            <person name="Miyashita K."/>
            <person name="Thompson F.L."/>
            <person name="Niwa A."/>
            <person name="Sawabe T."/>
            <person name="Sawabe T."/>
        </authorList>
    </citation>
    <scope>NUCLEOTIDE SEQUENCE [LARGE SCALE GENOMIC DNA]</scope>
    <source>
        <strain evidence="3">JCM 19294</strain>
    </source>
</reference>
<comment type="caution">
    <text evidence="3">The sequence shown here is derived from an EMBL/GenBank/DDBJ whole genome shotgun (WGS) entry which is preliminary data.</text>
</comment>
<evidence type="ECO:0000313" key="3">
    <source>
        <dbReference type="EMBL" id="GAK97061.1"/>
    </source>
</evidence>
<dbReference type="AlphaFoldDB" id="A0A090QNJ8"/>
<accession>A0A090QNJ8</accession>
<organism evidence="3 4">
    <name type="scientific">Nonlabens tegetincola</name>
    <dbReference type="NCBI Taxonomy" id="323273"/>
    <lineage>
        <taxon>Bacteria</taxon>
        <taxon>Pseudomonadati</taxon>
        <taxon>Bacteroidota</taxon>
        <taxon>Flavobacteriia</taxon>
        <taxon>Flavobacteriales</taxon>
        <taxon>Flavobacteriaceae</taxon>
        <taxon>Nonlabens</taxon>
    </lineage>
</organism>
<dbReference type="eggNOG" id="ENOG5030ZHN">
    <property type="taxonomic scope" value="Bacteria"/>
</dbReference>
<feature type="domain" description="Secretion system C-terminal sorting" evidence="2">
    <location>
        <begin position="3"/>
        <end position="62"/>
    </location>
</feature>
<dbReference type="Proteomes" id="UP000029221">
    <property type="component" value="Unassembled WGS sequence"/>
</dbReference>
<proteinExistence type="predicted"/>
<dbReference type="InterPro" id="IPR026444">
    <property type="entry name" value="Secre_tail"/>
</dbReference>